<dbReference type="Pfam" id="PF05960">
    <property type="entry name" value="DUF885"/>
    <property type="match status" value="1"/>
</dbReference>
<evidence type="ECO:0000313" key="2">
    <source>
        <dbReference type="Proteomes" id="UP000009888"/>
    </source>
</evidence>
<comment type="caution">
    <text evidence="1">The sequence shown here is derived from an EMBL/GenBank/DDBJ whole genome shotgun (WGS) entry which is preliminary data.</text>
</comment>
<dbReference type="PANTHER" id="PTHR33361">
    <property type="entry name" value="GLR0591 PROTEIN"/>
    <property type="match status" value="1"/>
</dbReference>
<dbReference type="Proteomes" id="UP000009888">
    <property type="component" value="Unassembled WGS sequence"/>
</dbReference>
<dbReference type="STRING" id="202789.GCA_001457435_00921"/>
<dbReference type="eggNOG" id="COG4805">
    <property type="taxonomic scope" value="Bacteria"/>
</dbReference>
<dbReference type="AlphaFoldDB" id="K9F0M2"/>
<proteinExistence type="predicted"/>
<dbReference type="EMBL" id="AGWL01000006">
    <property type="protein sequence ID" value="EKU95055.1"/>
    <property type="molecule type" value="Genomic_DNA"/>
</dbReference>
<dbReference type="InterPro" id="IPR010281">
    <property type="entry name" value="DUF885"/>
</dbReference>
<gene>
    <name evidence="1" type="ORF">HMPREF9233_01193</name>
</gene>
<evidence type="ECO:0008006" key="3">
    <source>
        <dbReference type="Google" id="ProtNLM"/>
    </source>
</evidence>
<dbReference type="RefSeq" id="WP_007001399.1">
    <property type="nucleotide sequence ID" value="NZ_JH992955.1"/>
</dbReference>
<dbReference type="PANTHER" id="PTHR33361:SF2">
    <property type="entry name" value="DUF885 DOMAIN-CONTAINING PROTEIN"/>
    <property type="match status" value="1"/>
</dbReference>
<reference evidence="1 2" key="1">
    <citation type="submission" date="2012-09" db="EMBL/GenBank/DDBJ databases">
        <title>The Genome Sequence of Actinobaculum massiliae ACS-171-V-COL2.</title>
        <authorList>
            <consortium name="The Broad Institute Genome Sequencing Platform"/>
            <person name="Earl A."/>
            <person name="Ward D."/>
            <person name="Feldgarden M."/>
            <person name="Gevers D."/>
            <person name="Saerens B."/>
            <person name="Vaneechoutte M."/>
            <person name="Walker B."/>
            <person name="Young S.K."/>
            <person name="Zeng Q."/>
            <person name="Gargeya S."/>
            <person name="Fitzgerald M."/>
            <person name="Haas B."/>
            <person name="Abouelleil A."/>
            <person name="Alvarado L."/>
            <person name="Arachchi H.M."/>
            <person name="Berlin A."/>
            <person name="Chapman S.B."/>
            <person name="Goldberg J."/>
            <person name="Griggs A."/>
            <person name="Gujja S."/>
            <person name="Hansen M."/>
            <person name="Howarth C."/>
            <person name="Imamovic A."/>
            <person name="Larimer J."/>
            <person name="McCowen C."/>
            <person name="Montmayeur A."/>
            <person name="Murphy C."/>
            <person name="Neiman D."/>
            <person name="Pearson M."/>
            <person name="Priest M."/>
            <person name="Roberts A."/>
            <person name="Saif S."/>
            <person name="Shea T."/>
            <person name="Sisk P."/>
            <person name="Sykes S."/>
            <person name="Wortman J."/>
            <person name="Nusbaum C."/>
            <person name="Birren B."/>
        </authorList>
    </citation>
    <scope>NUCLEOTIDE SEQUENCE [LARGE SCALE GENOMIC DNA]</scope>
    <source>
        <strain evidence="2">ACS-171-V-Col2</strain>
    </source>
</reference>
<protein>
    <recommendedName>
        <fullName evidence="3">DUF885 domain-containing protein</fullName>
    </recommendedName>
</protein>
<dbReference type="PATRIC" id="fig|883066.3.peg.1252"/>
<dbReference type="HOGENOM" id="CLU_018914_3_0_11"/>
<name>K9F0M2_9ACTO</name>
<accession>K9F0M2</accession>
<sequence>MQREREYTAIDQLADRYFQLKLDSSPQTVTATGIPGAPETQLDDVSPVGIAQQIDLAKEILRELDGLEEADATDRVTTSGLRERLNLEVELYEAGETVGMLNVIESPLQGISEVFDLMPQESEIEWETISERMRAVPGALSGYQESLTQRAQNGPDFPRRQVERCIEQAEQHAGKDGSFAKLAAQGAAQHPGLEASLSEGAAQAQAAYAQLAQFLRTAIAPRAVASDAVGRDRYALHSREFLGATVDLDDAYEWGIEELRRIDKAQRRIAKDLYGEGVSVREAMDRLNHEERYKLHSVAELQEWMQRTADAAMEAAQHYFDIPEPMQTIECMIAPSDSGAIYYTAPSDDFSRPGRMWWSVPAGVTEFSTWQEKTTVFHEGVPGHHLQLGLAVYLKDMLNTWRRQGYWVSGHGEGWALYAEQLMAELGFQSDPGDRMGVLDSERLRAARIVVDMGVHLGKDSGDWAKILAPSSQNSASAGAGGSFVSPCGAAASGKPWDHDSAWEFLRENVAMEPAFLSYELDRYLGWPGQASSYKIGQHIWNELRDHARLTCAGEFDLKDWHMRALSLGGVGLDVLREELS</sequence>
<organism evidence="1 2">
    <name type="scientific">Actinobaculum massiliense ACS-171-V-Col2</name>
    <dbReference type="NCBI Taxonomy" id="883066"/>
    <lineage>
        <taxon>Bacteria</taxon>
        <taxon>Bacillati</taxon>
        <taxon>Actinomycetota</taxon>
        <taxon>Actinomycetes</taxon>
        <taxon>Actinomycetales</taxon>
        <taxon>Actinomycetaceae</taxon>
        <taxon>Actinobaculum</taxon>
    </lineage>
</organism>
<evidence type="ECO:0000313" key="1">
    <source>
        <dbReference type="EMBL" id="EKU95055.1"/>
    </source>
</evidence>
<keyword evidence="2" id="KW-1185">Reference proteome</keyword>